<organism evidence="1 3">
    <name type="scientific">Helicobacter pullorum</name>
    <dbReference type="NCBI Taxonomy" id="35818"/>
    <lineage>
        <taxon>Bacteria</taxon>
        <taxon>Pseudomonadati</taxon>
        <taxon>Campylobacterota</taxon>
        <taxon>Epsilonproteobacteria</taxon>
        <taxon>Campylobacterales</taxon>
        <taxon>Helicobacteraceae</taxon>
        <taxon>Helicobacter</taxon>
    </lineage>
</organism>
<proteinExistence type="predicted"/>
<dbReference type="InterPro" id="IPR027417">
    <property type="entry name" value="P-loop_NTPase"/>
</dbReference>
<dbReference type="EMBL" id="JNOC01000022">
    <property type="protein sequence ID" value="KPH56036.1"/>
    <property type="molecule type" value="Genomic_DNA"/>
</dbReference>
<dbReference type="Proteomes" id="UP000037997">
    <property type="component" value="Unassembled WGS sequence"/>
</dbReference>
<accession>A0A0N1ELC0</accession>
<dbReference type="SUPFAM" id="SSF52540">
    <property type="entry name" value="P-loop containing nucleoside triphosphate hydrolases"/>
    <property type="match status" value="1"/>
</dbReference>
<evidence type="ECO:0000313" key="3">
    <source>
        <dbReference type="Proteomes" id="UP000037997"/>
    </source>
</evidence>
<dbReference type="InterPro" id="IPR008533">
    <property type="entry name" value="DUF815"/>
</dbReference>
<dbReference type="PANTHER" id="PTHR42935">
    <property type="entry name" value="SLR0930 PROTEIN"/>
    <property type="match status" value="1"/>
</dbReference>
<reference evidence="1 3" key="1">
    <citation type="submission" date="2014-06" db="EMBL/GenBank/DDBJ databases">
        <title>Helicobacter pullorum isolates in fresh chicken meat - phenotypic and genotypic features.</title>
        <authorList>
            <person name="Borges V."/>
            <person name="Santos A."/>
            <person name="Correia C.B."/>
            <person name="Saraiva M."/>
            <person name="Menard A."/>
            <person name="Vieira L."/>
            <person name="Sampaio D.A."/>
            <person name="Gomes J.P."/>
            <person name="Oleastro M."/>
        </authorList>
    </citation>
    <scope>NUCLEOTIDE SEQUENCE [LARGE SCALE GENOMIC DNA]</scope>
    <source>
        <strain evidence="1 3">229334/12</strain>
    </source>
</reference>
<reference evidence="2 4" key="2">
    <citation type="submission" date="2018-06" db="EMBL/GenBank/DDBJ databases">
        <authorList>
            <consortium name="Pathogen Informatics"/>
            <person name="Doyle S."/>
        </authorList>
    </citation>
    <scope>NUCLEOTIDE SEQUENCE [LARGE SCALE GENOMIC DNA]</scope>
    <source>
        <strain evidence="2 4">NCTC13156</strain>
    </source>
</reference>
<dbReference type="EMBL" id="UGJF01000001">
    <property type="protein sequence ID" value="STQ88200.1"/>
    <property type="molecule type" value="Genomic_DNA"/>
</dbReference>
<name>A0A0N1ELC0_9HELI</name>
<dbReference type="PATRIC" id="fig|35818.11.peg.945"/>
<gene>
    <name evidence="1" type="ORF">HPU229334_04755</name>
    <name evidence="2" type="ORF">NCTC13156_01035</name>
</gene>
<dbReference type="Proteomes" id="UP000255269">
    <property type="component" value="Unassembled WGS sequence"/>
</dbReference>
<evidence type="ECO:0000313" key="1">
    <source>
        <dbReference type="EMBL" id="KPH56036.1"/>
    </source>
</evidence>
<dbReference type="Pfam" id="PF05673">
    <property type="entry name" value="DUF815"/>
    <property type="match status" value="1"/>
</dbReference>
<sequence>MKNFSWDCIKYPAAIYRSSGYLHEISEIEENSFESLHNLQKEIKLLCANTEAFLFENLGVNVLLWGARGCGKSSLIKALLPKYAKDGLRILQIFKQDLEILPEIFDFLRTKPYKFIIFCDDLSFDEGDKEYKALKTILEGSIESFPQNIRIYTTSNRRHLMPEFHDENELFGFEGNEDKIALFDRFPLCIGFYTYGNQEYLEILENYFKESPQDWEKLKAKAIWFATQRGSKNPRVAAQFFKLYKSGLIDLI</sequence>
<dbReference type="STRING" id="35818.HPU229336_00395"/>
<dbReference type="Gene3D" id="3.40.50.300">
    <property type="entry name" value="P-loop containing nucleotide triphosphate hydrolases"/>
    <property type="match status" value="1"/>
</dbReference>
<evidence type="ECO:0000313" key="2">
    <source>
        <dbReference type="EMBL" id="STQ88200.1"/>
    </source>
</evidence>
<dbReference type="PANTHER" id="PTHR42935:SF1">
    <property type="entry name" value="SLR0930 PROTEIN"/>
    <property type="match status" value="1"/>
</dbReference>
<evidence type="ECO:0000313" key="4">
    <source>
        <dbReference type="Proteomes" id="UP000255269"/>
    </source>
</evidence>
<protein>
    <submittedName>
        <fullName evidence="2">Putative ATP/GTP-binding protein</fullName>
    </submittedName>
</protein>
<dbReference type="RefSeq" id="WP_054195068.1">
    <property type="nucleotide sequence ID" value="NZ_JNOB01000015.1"/>
</dbReference>
<dbReference type="AlphaFoldDB" id="A0A0N1ELC0"/>